<sequence>MTIGDVFNERVESFPEGELLSVTTSSGIKRFSEVGRHDTSNADKSKYRRVEIGDIAYNSMRMWQGASGRSPYLGIVSPAYTVLAPKEGVCTGFFARLFKNEGMIQTFEKNSQGLTSDTWNLKFPALSRIGVSVPVVEEQKTISGVFDHVERMISSATGRVQSLTSLKKTMLVKMFPQGTASTPEVRFEGFEGDWERAEFGNIFTHLPTNTLSRGDLTPSGDGVLNVHYGDVLVKFGNVLDVSGGGVPAISNVDAEKRLSPASFLQDGDVVIADTAEDDSVGKVTEILDVGSRKVVSGLHTYACRPLIDLAPGFLGQTLNSHHFHTQVVLKSQGSKVTSINKPALSTTEVLYPSLPEQQAIGSYFRSLDALIDAEQKKLDTLRNLRIALLTQMFV</sequence>
<evidence type="ECO:0000313" key="5">
    <source>
        <dbReference type="EMBL" id="MCZ2220096.1"/>
    </source>
</evidence>
<keyword evidence="2" id="KW-0680">Restriction system</keyword>
<organism evidence="5 6">
    <name type="scientific">Corynebacterium pilbarense</name>
    <dbReference type="NCBI Taxonomy" id="1288393"/>
    <lineage>
        <taxon>Bacteria</taxon>
        <taxon>Bacillati</taxon>
        <taxon>Actinomycetota</taxon>
        <taxon>Actinomycetes</taxon>
        <taxon>Mycobacteriales</taxon>
        <taxon>Corynebacteriaceae</taxon>
        <taxon>Corynebacterium</taxon>
    </lineage>
</organism>
<gene>
    <name evidence="5" type="ORF">NUW87_01740</name>
</gene>
<dbReference type="InterPro" id="IPR000055">
    <property type="entry name" value="Restrct_endonuc_typeI_TRD"/>
</dbReference>
<comment type="similarity">
    <text evidence="1">Belongs to the type-I restriction system S methylase family.</text>
</comment>
<evidence type="ECO:0000259" key="4">
    <source>
        <dbReference type="Pfam" id="PF01420"/>
    </source>
</evidence>
<dbReference type="GO" id="GO:0004519">
    <property type="term" value="F:endonuclease activity"/>
    <property type="evidence" value="ECO:0007669"/>
    <property type="project" value="UniProtKB-KW"/>
</dbReference>
<reference evidence="5" key="1">
    <citation type="submission" date="2022-08" db="EMBL/GenBank/DDBJ databases">
        <title>Corynebacterium sp. nov., isolated from clinical breast specimens.</title>
        <authorList>
            <person name="Zhang T."/>
        </authorList>
    </citation>
    <scope>NUCLEOTIDE SEQUENCE</scope>
    <source>
        <strain evidence="5">CCUG 57942</strain>
    </source>
</reference>
<keyword evidence="5" id="KW-0255">Endonuclease</keyword>
<dbReference type="InterPro" id="IPR052021">
    <property type="entry name" value="Type-I_RS_S_subunit"/>
</dbReference>
<evidence type="ECO:0000256" key="1">
    <source>
        <dbReference type="ARBA" id="ARBA00010923"/>
    </source>
</evidence>
<feature type="domain" description="Type I restriction modification DNA specificity" evidence="4">
    <location>
        <begin position="331"/>
        <end position="381"/>
    </location>
</feature>
<dbReference type="RefSeq" id="WP_269026989.1">
    <property type="nucleotide sequence ID" value="NZ_BAABDP010000009.1"/>
</dbReference>
<dbReference type="AlphaFoldDB" id="A0A9Q4IFP4"/>
<evidence type="ECO:0000313" key="6">
    <source>
        <dbReference type="Proteomes" id="UP001071110"/>
    </source>
</evidence>
<dbReference type="GO" id="GO:0003677">
    <property type="term" value="F:DNA binding"/>
    <property type="evidence" value="ECO:0007669"/>
    <property type="project" value="UniProtKB-KW"/>
</dbReference>
<keyword evidence="3" id="KW-0238">DNA-binding</keyword>
<protein>
    <submittedName>
        <fullName evidence="5">Restriction endonuclease subunit S</fullName>
    </submittedName>
</protein>
<dbReference type="PANTHER" id="PTHR30408:SF12">
    <property type="entry name" value="TYPE I RESTRICTION ENZYME MJAVIII SPECIFICITY SUBUNIT"/>
    <property type="match status" value="1"/>
</dbReference>
<dbReference type="Gene3D" id="3.90.220.20">
    <property type="entry name" value="DNA methylase specificity domains"/>
    <property type="match status" value="2"/>
</dbReference>
<dbReference type="SUPFAM" id="SSF116734">
    <property type="entry name" value="DNA methylase specificity domain"/>
    <property type="match status" value="2"/>
</dbReference>
<dbReference type="PANTHER" id="PTHR30408">
    <property type="entry name" value="TYPE-1 RESTRICTION ENZYME ECOKI SPECIFICITY PROTEIN"/>
    <property type="match status" value="1"/>
</dbReference>
<keyword evidence="5" id="KW-0540">Nuclease</keyword>
<name>A0A9Q4IFP4_9CORY</name>
<dbReference type="Pfam" id="PF01420">
    <property type="entry name" value="Methylase_S"/>
    <property type="match status" value="1"/>
</dbReference>
<dbReference type="Proteomes" id="UP001071110">
    <property type="component" value="Unassembled WGS sequence"/>
</dbReference>
<proteinExistence type="inferred from homology"/>
<accession>A0A9Q4IFP4</accession>
<keyword evidence="5" id="KW-0378">Hydrolase</keyword>
<dbReference type="GO" id="GO:0009307">
    <property type="term" value="P:DNA restriction-modification system"/>
    <property type="evidence" value="ECO:0007669"/>
    <property type="project" value="UniProtKB-KW"/>
</dbReference>
<evidence type="ECO:0000256" key="3">
    <source>
        <dbReference type="ARBA" id="ARBA00023125"/>
    </source>
</evidence>
<dbReference type="EMBL" id="JANRML010000001">
    <property type="protein sequence ID" value="MCZ2220096.1"/>
    <property type="molecule type" value="Genomic_DNA"/>
</dbReference>
<keyword evidence="6" id="KW-1185">Reference proteome</keyword>
<comment type="caution">
    <text evidence="5">The sequence shown here is derived from an EMBL/GenBank/DDBJ whole genome shotgun (WGS) entry which is preliminary data.</text>
</comment>
<evidence type="ECO:0000256" key="2">
    <source>
        <dbReference type="ARBA" id="ARBA00022747"/>
    </source>
</evidence>
<dbReference type="InterPro" id="IPR044946">
    <property type="entry name" value="Restrct_endonuc_typeI_TRD_sf"/>
</dbReference>